<organism evidence="1 2">
    <name type="scientific">Thalassobacterium maritimum</name>
    <dbReference type="NCBI Taxonomy" id="3041265"/>
    <lineage>
        <taxon>Bacteria</taxon>
        <taxon>Pseudomonadati</taxon>
        <taxon>Verrucomicrobiota</taxon>
        <taxon>Opitutia</taxon>
        <taxon>Puniceicoccales</taxon>
        <taxon>Coraliomargaritaceae</taxon>
        <taxon>Thalassobacterium</taxon>
    </lineage>
</organism>
<dbReference type="Proteomes" id="UP001225316">
    <property type="component" value="Unassembled WGS sequence"/>
</dbReference>
<accession>A0ABU1AZX0</accession>
<keyword evidence="2" id="KW-1185">Reference proteome</keyword>
<gene>
    <name evidence="1" type="ORF">QEH52_19475</name>
</gene>
<comment type="caution">
    <text evidence="1">The sequence shown here is derived from an EMBL/GenBank/DDBJ whole genome shotgun (WGS) entry which is preliminary data.</text>
</comment>
<proteinExistence type="predicted"/>
<name>A0ABU1AZX0_9BACT</name>
<dbReference type="RefSeq" id="WP_308952626.1">
    <property type="nucleotide sequence ID" value="NZ_JARXHW010000123.1"/>
</dbReference>
<reference evidence="1 2" key="1">
    <citation type="submission" date="2023-04" db="EMBL/GenBank/DDBJ databases">
        <title>A novel bacteria isolated from coastal sediment.</title>
        <authorList>
            <person name="Liu X.-J."/>
            <person name="Du Z.-J."/>
        </authorList>
    </citation>
    <scope>NUCLEOTIDE SEQUENCE [LARGE SCALE GENOMIC DNA]</scope>
    <source>
        <strain evidence="1 2">SDUM461003</strain>
    </source>
</reference>
<protein>
    <submittedName>
        <fullName evidence="1">Uncharacterized protein</fullName>
    </submittedName>
</protein>
<dbReference type="EMBL" id="JARXHW010000123">
    <property type="protein sequence ID" value="MDQ8209708.1"/>
    <property type="molecule type" value="Genomic_DNA"/>
</dbReference>
<evidence type="ECO:0000313" key="2">
    <source>
        <dbReference type="Proteomes" id="UP001225316"/>
    </source>
</evidence>
<evidence type="ECO:0000313" key="1">
    <source>
        <dbReference type="EMBL" id="MDQ8209708.1"/>
    </source>
</evidence>
<sequence>MTVELFKRSSRSEALSGLTCLRLADEQDFTRIFDARSILGSPKRCTTPINAAFCRPAKEAACLPLQSRSFNLTRQCRIPLQDCVESIPHQR</sequence>